<dbReference type="InterPro" id="IPR002110">
    <property type="entry name" value="Ankyrin_rpt"/>
</dbReference>
<feature type="region of interest" description="Disordered" evidence="7">
    <location>
        <begin position="464"/>
        <end position="738"/>
    </location>
</feature>
<feature type="compositionally biased region" description="Polar residues" evidence="7">
    <location>
        <begin position="779"/>
        <end position="789"/>
    </location>
</feature>
<dbReference type="PROSITE" id="PS50297">
    <property type="entry name" value="ANK_REP_REGION"/>
    <property type="match status" value="1"/>
</dbReference>
<dbReference type="Proteomes" id="UP000001555">
    <property type="component" value="Unassembled WGS sequence"/>
</dbReference>
<name>B7PVD8_IXOSC</name>
<comment type="subcellular location">
    <subcellularLocation>
        <location evidence="1">Target cell membrane</location>
    </subcellularLocation>
</comment>
<reference evidence="8 10" key="1">
    <citation type="submission" date="2008-03" db="EMBL/GenBank/DDBJ databases">
        <title>Annotation of Ixodes scapularis.</title>
        <authorList>
            <consortium name="Ixodes scapularis Genome Project Consortium"/>
            <person name="Caler E."/>
            <person name="Hannick L.I."/>
            <person name="Bidwell S."/>
            <person name="Joardar V."/>
            <person name="Thiagarajan M."/>
            <person name="Amedeo P."/>
            <person name="Galinsky K.J."/>
            <person name="Schobel S."/>
            <person name="Inman J."/>
            <person name="Hostetler J."/>
            <person name="Miller J."/>
            <person name="Hammond M."/>
            <person name="Megy K."/>
            <person name="Lawson D."/>
            <person name="Kodira C."/>
            <person name="Sutton G."/>
            <person name="Meyer J."/>
            <person name="Hill C.A."/>
            <person name="Birren B."/>
            <person name="Nene V."/>
            <person name="Collins F."/>
            <person name="Alarcon-Chaidez F."/>
            <person name="Wikel S."/>
            <person name="Strausberg R."/>
        </authorList>
    </citation>
    <scope>NUCLEOTIDE SEQUENCE [LARGE SCALE GENOMIC DNA]</scope>
    <source>
        <strain evidence="10">Wikel</strain>
        <strain evidence="8">Wikel colony</strain>
    </source>
</reference>
<dbReference type="EMBL" id="ABJB010631015">
    <property type="status" value="NOT_ANNOTATED_CDS"/>
    <property type="molecule type" value="Genomic_DNA"/>
</dbReference>
<keyword evidence="6" id="KW-0040">ANK repeat</keyword>
<proteinExistence type="predicted"/>
<feature type="compositionally biased region" description="Low complexity" evidence="7">
    <location>
        <begin position="826"/>
        <end position="837"/>
    </location>
</feature>
<keyword evidence="4" id="KW-0528">Neurotoxin</keyword>
<feature type="compositionally biased region" description="Polar residues" evidence="7">
    <location>
        <begin position="551"/>
        <end position="560"/>
    </location>
</feature>
<keyword evidence="4" id="KW-0638">Presynaptic neurotoxin</keyword>
<sequence length="918" mass="99070">MHCPVDLGVLTVWGDLGVQSQSLRDMERELVWNLSDAQGNSLWHVCAARNHLRCFQWLCQGHPQHVLADENHSSLTPVGTAVKHGNLEIVQWLVSKSWALEQINPPEGNRTLLHLAAKYGQERVVRWLAEYMQNNNLNINRKDNDGNTPVHLAAKHGHISVIKTLVLLDADVTAQNEQGLRPHGVAVQSGQVACADHLLTTEVCLCLSSEQVLIEGNFQRSHFAQALAKCSGPHVQPEARPASSSSLSDYSGEESAEEEPQRPPASARRVHEQVPAPWEQEVRSWDKVQVFLDGLLRNSDIQRSNNNPTPTRKANNSTNTLVIRHGTSGRKCRVKAAQSRKVEAPKDRSQENVSLKVLFENNPELRQEGQTCSVLEVLEPSSSDAEEDLNVGLRRGSGDSSSSSFRSNENAVLHVAEQRCPKKPVAASNGERKGKGAILLTNIAELPDCSSRYKVSFKIQQSQECPHLGSVETQPKDEADAANDKKGRNAERQMSFAEPDLIRGTNVAERCAPERSTAEASSAGECPSELSFGDSASQDVTGTEDVEEQQHAAQGLSSPECSVPAGETSSGAGSAKKRSGFLLKFSLRGRWPSKQKQQRKSEEISAEEFRETYTRSAGAEPFSRDPLPEQSTTAKASELFALSPPPIPTLPRRGPPPVPPCEEEVPPESPEPSLGSKCSPTEDEALLYLHGGSPEPSILRPDSIVSKTTGGSLSRPASSASQTEDGRRGAREGAGRGNVAVVGFSLPKTLSSTEVLLLHTPESSVAGRQSPAPSEVSKTESALSPPSDVSKTESARQAPPLGKIEEIVAAAGAAAAASSAEKRVDPSAAALRARPSAGVEAPKQEGHPCMTPVAILQQDVPPHQAKAKKMTLAARKNKKSSKPWYEVSDEEDMLSPDKYQTVRARSSSEDETDLAVVA</sequence>
<evidence type="ECO:0000256" key="1">
    <source>
        <dbReference type="ARBA" id="ARBA00004175"/>
    </source>
</evidence>
<keyword evidence="5" id="KW-0472">Membrane</keyword>
<dbReference type="VEuPathDB" id="VectorBase:ISCW007890"/>
<dbReference type="SUPFAM" id="SSF48403">
    <property type="entry name" value="Ankyrin repeat"/>
    <property type="match status" value="1"/>
</dbReference>
<feature type="compositionally biased region" description="Acidic residues" evidence="7">
    <location>
        <begin position="909"/>
        <end position="918"/>
    </location>
</feature>
<dbReference type="PANTHER" id="PTHR22882">
    <property type="entry name" value="SYNPHILIN-1"/>
    <property type="match status" value="1"/>
</dbReference>
<dbReference type="PROSITE" id="PS50088">
    <property type="entry name" value="ANK_REPEAT"/>
    <property type="match status" value="2"/>
</dbReference>
<dbReference type="Gene3D" id="1.25.40.20">
    <property type="entry name" value="Ankyrin repeat-containing domain"/>
    <property type="match status" value="1"/>
</dbReference>
<dbReference type="Pfam" id="PF12796">
    <property type="entry name" value="Ank_2"/>
    <property type="match status" value="1"/>
</dbReference>
<dbReference type="STRING" id="6945.B7PVD8"/>
<dbReference type="VEuPathDB" id="VectorBase:ISCP_026712"/>
<dbReference type="HOGENOM" id="CLU_317432_0_0_1"/>
<dbReference type="Pfam" id="PF00023">
    <property type="entry name" value="Ank"/>
    <property type="match status" value="1"/>
</dbReference>
<keyword evidence="3" id="KW-1052">Target cell membrane</keyword>
<keyword evidence="5" id="KW-1053">Target membrane</keyword>
<feature type="compositionally biased region" description="Low complexity" evidence="7">
    <location>
        <begin position="809"/>
        <end position="819"/>
    </location>
</feature>
<feature type="compositionally biased region" description="Low complexity" evidence="7">
    <location>
        <begin position="238"/>
        <end position="250"/>
    </location>
</feature>
<evidence type="ECO:0000256" key="2">
    <source>
        <dbReference type="ARBA" id="ARBA00022483"/>
    </source>
</evidence>
<evidence type="ECO:0000256" key="4">
    <source>
        <dbReference type="ARBA" id="ARBA00023028"/>
    </source>
</evidence>
<dbReference type="OrthoDB" id="10057496at2759"/>
<feature type="compositionally biased region" description="Basic and acidic residues" evidence="7">
    <location>
        <begin position="474"/>
        <end position="491"/>
    </location>
</feature>
<evidence type="ECO:0000256" key="7">
    <source>
        <dbReference type="SAM" id="MobiDB-lite"/>
    </source>
</evidence>
<dbReference type="AlphaFoldDB" id="B7PVD8"/>
<dbReference type="InParanoid" id="B7PVD8"/>
<dbReference type="SMART" id="SM00248">
    <property type="entry name" value="ANK"/>
    <property type="match status" value="4"/>
</dbReference>
<dbReference type="InterPro" id="IPR040133">
    <property type="entry name" value="SNCAIP"/>
</dbReference>
<feature type="region of interest" description="Disordered" evidence="7">
    <location>
        <begin position="233"/>
        <end position="275"/>
    </location>
</feature>
<dbReference type="InterPro" id="IPR036770">
    <property type="entry name" value="Ankyrin_rpt-contain_sf"/>
</dbReference>
<keyword evidence="10" id="KW-1185">Reference proteome</keyword>
<evidence type="ECO:0000256" key="3">
    <source>
        <dbReference type="ARBA" id="ARBA00022537"/>
    </source>
</evidence>
<feature type="region of interest" description="Disordered" evidence="7">
    <location>
        <begin position="761"/>
        <end position="846"/>
    </location>
</feature>
<feature type="compositionally biased region" description="Basic and acidic residues" evidence="7">
    <location>
        <begin position="724"/>
        <end position="734"/>
    </location>
</feature>
<dbReference type="GO" id="GO:0044231">
    <property type="term" value="C:host cell presynaptic membrane"/>
    <property type="evidence" value="ECO:0007669"/>
    <property type="project" value="UniProtKB-KW"/>
</dbReference>
<protein>
    <submittedName>
        <fullName evidence="8 9">Uncharacterized protein</fullName>
    </submittedName>
</protein>
<evidence type="ECO:0000313" key="9">
    <source>
        <dbReference type="EnsemblMetazoa" id="ISCW007890-PA"/>
    </source>
</evidence>
<feature type="region of interest" description="Disordered" evidence="7">
    <location>
        <begin position="859"/>
        <end position="918"/>
    </location>
</feature>
<feature type="compositionally biased region" description="Basic residues" evidence="7">
    <location>
        <begin position="865"/>
        <end position="881"/>
    </location>
</feature>
<feature type="compositionally biased region" description="Basic and acidic residues" evidence="7">
    <location>
        <begin position="599"/>
        <end position="613"/>
    </location>
</feature>
<evidence type="ECO:0000256" key="5">
    <source>
        <dbReference type="ARBA" id="ARBA00023298"/>
    </source>
</evidence>
<dbReference type="GO" id="GO:0044218">
    <property type="term" value="C:other organism cell membrane"/>
    <property type="evidence" value="ECO:0007669"/>
    <property type="project" value="UniProtKB-KW"/>
</dbReference>
<accession>B7PVD8</accession>
<keyword evidence="4" id="KW-0800">Toxin</keyword>
<evidence type="ECO:0000313" key="8">
    <source>
        <dbReference type="EMBL" id="EEC10560.1"/>
    </source>
</evidence>
<dbReference type="EnsemblMetazoa" id="ISCW007890-RA">
    <property type="protein sequence ID" value="ISCW007890-PA"/>
    <property type="gene ID" value="ISCW007890"/>
</dbReference>
<gene>
    <name evidence="8" type="ORF">IscW_ISCW007890</name>
</gene>
<feature type="compositionally biased region" description="Pro residues" evidence="7">
    <location>
        <begin position="643"/>
        <end position="660"/>
    </location>
</feature>
<feature type="repeat" description="ANK" evidence="6">
    <location>
        <begin position="145"/>
        <end position="177"/>
    </location>
</feature>
<dbReference type="EMBL" id="ABJB010593646">
    <property type="status" value="NOT_ANNOTATED_CDS"/>
    <property type="molecule type" value="Genomic_DNA"/>
</dbReference>
<feature type="repeat" description="ANK" evidence="6">
    <location>
        <begin position="108"/>
        <end position="144"/>
    </location>
</feature>
<dbReference type="PANTHER" id="PTHR22882:SF3">
    <property type="entry name" value="SYNPHILIN-1"/>
    <property type="match status" value="1"/>
</dbReference>
<evidence type="ECO:0000313" key="10">
    <source>
        <dbReference type="Proteomes" id="UP000001555"/>
    </source>
</evidence>
<reference evidence="9" key="2">
    <citation type="submission" date="2020-05" db="UniProtKB">
        <authorList>
            <consortium name="EnsemblMetazoa"/>
        </authorList>
    </citation>
    <scope>IDENTIFICATION</scope>
    <source>
        <strain evidence="9">wikel</strain>
    </source>
</reference>
<dbReference type="EMBL" id="DS799447">
    <property type="protein sequence ID" value="EEC10560.1"/>
    <property type="molecule type" value="Genomic_DNA"/>
</dbReference>
<dbReference type="GO" id="GO:0031625">
    <property type="term" value="F:ubiquitin protein ligase binding"/>
    <property type="evidence" value="ECO:0000318"/>
    <property type="project" value="GO_Central"/>
</dbReference>
<evidence type="ECO:0000256" key="6">
    <source>
        <dbReference type="PROSITE-ProRule" id="PRU00023"/>
    </source>
</evidence>
<dbReference type="VEuPathDB" id="VectorBase:ISCI007890"/>
<keyword evidence="2" id="KW-0268">Exocytosis</keyword>
<dbReference type="PaxDb" id="6945-B7PVD8"/>
<dbReference type="GO" id="GO:0006887">
    <property type="term" value="P:exocytosis"/>
    <property type="evidence" value="ECO:0007669"/>
    <property type="project" value="UniProtKB-KW"/>
</dbReference>
<organism>
    <name type="scientific">Ixodes scapularis</name>
    <name type="common">Black-legged tick</name>
    <name type="synonym">Deer tick</name>
    <dbReference type="NCBI Taxonomy" id="6945"/>
    <lineage>
        <taxon>Eukaryota</taxon>
        <taxon>Metazoa</taxon>
        <taxon>Ecdysozoa</taxon>
        <taxon>Arthropoda</taxon>
        <taxon>Chelicerata</taxon>
        <taxon>Arachnida</taxon>
        <taxon>Acari</taxon>
        <taxon>Parasitiformes</taxon>
        <taxon>Ixodida</taxon>
        <taxon>Ixodoidea</taxon>
        <taxon>Ixodidae</taxon>
        <taxon>Ixodinae</taxon>
        <taxon>Ixodes</taxon>
    </lineage>
</organism>
<feature type="compositionally biased region" description="Polar residues" evidence="7">
    <location>
        <begin position="705"/>
        <end position="723"/>
    </location>
</feature>